<evidence type="ECO:0000313" key="2">
    <source>
        <dbReference type="Proteomes" id="UP000193240"/>
    </source>
</evidence>
<name>A0A1Y2M4B5_EPING</name>
<gene>
    <name evidence="1" type="ORF">B5807_04295</name>
</gene>
<protein>
    <submittedName>
        <fullName evidence="1">Uncharacterized protein</fullName>
    </submittedName>
</protein>
<reference evidence="1 2" key="1">
    <citation type="journal article" date="2017" name="Genome Announc.">
        <title>Genome sequence of the saprophytic ascomycete Epicoccum nigrum ICMP 19927 strain isolated from New Zealand.</title>
        <authorList>
            <person name="Fokin M."/>
            <person name="Fleetwood D."/>
            <person name="Weir B.S."/>
            <person name="Villas-Boas S.G."/>
        </authorList>
    </citation>
    <scope>NUCLEOTIDE SEQUENCE [LARGE SCALE GENOMIC DNA]</scope>
    <source>
        <strain evidence="1 2">ICMP 19927</strain>
    </source>
</reference>
<sequence length="148" mass="16609">MQPSILIDLQQFMLDEGGDLLSSYLSDMPPVVPKHDVLSITDRSHAQRFYSATNRVAATAQSPPDDDGHSVNSTTKGKYDIGSTLSISKCWLMLIFDWLSNLRVYHKGCPCALSTNKRQYGAIIRVPTRSMVFSIVERHTLLPVWNII</sequence>
<dbReference type="EMBL" id="KZ107841">
    <property type="protein sequence ID" value="OSS50975.1"/>
    <property type="molecule type" value="Genomic_DNA"/>
</dbReference>
<proteinExistence type="predicted"/>
<dbReference type="Proteomes" id="UP000193240">
    <property type="component" value="Unassembled WGS sequence"/>
</dbReference>
<dbReference type="AlphaFoldDB" id="A0A1Y2M4B5"/>
<accession>A0A1Y2M4B5</accession>
<evidence type="ECO:0000313" key="1">
    <source>
        <dbReference type="EMBL" id="OSS50975.1"/>
    </source>
</evidence>
<organism evidence="1 2">
    <name type="scientific">Epicoccum nigrum</name>
    <name type="common">Soil fungus</name>
    <name type="synonym">Epicoccum purpurascens</name>
    <dbReference type="NCBI Taxonomy" id="105696"/>
    <lineage>
        <taxon>Eukaryota</taxon>
        <taxon>Fungi</taxon>
        <taxon>Dikarya</taxon>
        <taxon>Ascomycota</taxon>
        <taxon>Pezizomycotina</taxon>
        <taxon>Dothideomycetes</taxon>
        <taxon>Pleosporomycetidae</taxon>
        <taxon>Pleosporales</taxon>
        <taxon>Pleosporineae</taxon>
        <taxon>Didymellaceae</taxon>
        <taxon>Epicoccum</taxon>
    </lineage>
</organism>
<keyword evidence="2" id="KW-1185">Reference proteome</keyword>
<dbReference type="InParanoid" id="A0A1Y2M4B5"/>